<dbReference type="Proteomes" id="UP000217676">
    <property type="component" value="Chromosome"/>
</dbReference>
<dbReference type="Pfam" id="PF14013">
    <property type="entry name" value="MT0933_antitox"/>
    <property type="match status" value="1"/>
</dbReference>
<protein>
    <recommendedName>
        <fullName evidence="3">Kanamycin biosynthetic protein</fullName>
    </recommendedName>
</protein>
<proteinExistence type="predicted"/>
<evidence type="ECO:0000313" key="1">
    <source>
        <dbReference type="EMBL" id="BAU87447.1"/>
    </source>
</evidence>
<dbReference type="EMBL" id="AP017424">
    <property type="protein sequence ID" value="BAU87447.1"/>
    <property type="molecule type" value="Genomic_DNA"/>
</dbReference>
<reference evidence="1 2" key="1">
    <citation type="journal article" date="2016" name="Genome Announc.">
        <title>Complete Genome Sequence of Thiostrepton-Producing Streptomyces laurentii ATCC 31255.</title>
        <authorList>
            <person name="Doi K."/>
            <person name="Fujino Y."/>
            <person name="Nagayoshi Y."/>
            <person name="Ohshima T."/>
            <person name="Ogata S."/>
        </authorList>
    </citation>
    <scope>NUCLEOTIDE SEQUENCE [LARGE SCALE GENOMIC DNA]</scope>
    <source>
        <strain evidence="1 2">ATCC 31255</strain>
    </source>
</reference>
<dbReference type="InterPro" id="IPR028037">
    <property type="entry name" value="Antitoxin_Rv0909/MT0933"/>
</dbReference>
<sequence>MFDNLKGLKDKALEFAADHGELVAQGLEKAADVVDSKTDGKYSDRIDTGVEKAKGFLDGLGDQRSSH</sequence>
<organism evidence="1 2">
    <name type="scientific">Streptomyces laurentii</name>
    <dbReference type="NCBI Taxonomy" id="39478"/>
    <lineage>
        <taxon>Bacteria</taxon>
        <taxon>Bacillati</taxon>
        <taxon>Actinomycetota</taxon>
        <taxon>Actinomycetes</taxon>
        <taxon>Kitasatosporales</taxon>
        <taxon>Streptomycetaceae</taxon>
        <taxon>Streptomyces</taxon>
    </lineage>
</organism>
<dbReference type="RefSeq" id="WP_359876796.1">
    <property type="nucleotide sequence ID" value="NZ_JBEYHT010000021.1"/>
</dbReference>
<evidence type="ECO:0008006" key="3">
    <source>
        <dbReference type="Google" id="ProtNLM"/>
    </source>
</evidence>
<name>A0A160P6G7_STRLU</name>
<gene>
    <name evidence="1" type="ORF">SLA_6581</name>
</gene>
<keyword evidence="2" id="KW-1185">Reference proteome</keyword>
<dbReference type="AlphaFoldDB" id="A0A160P6G7"/>
<accession>A0A160P6G7</accession>
<evidence type="ECO:0000313" key="2">
    <source>
        <dbReference type="Proteomes" id="UP000217676"/>
    </source>
</evidence>
<dbReference type="KEGG" id="slau:SLA_6581"/>